<evidence type="ECO:0000259" key="4">
    <source>
        <dbReference type="Pfam" id="PF26130"/>
    </source>
</evidence>
<organism evidence="5 6">
    <name type="scientific">Tanacetum coccineum</name>
    <dbReference type="NCBI Taxonomy" id="301880"/>
    <lineage>
        <taxon>Eukaryota</taxon>
        <taxon>Viridiplantae</taxon>
        <taxon>Streptophyta</taxon>
        <taxon>Embryophyta</taxon>
        <taxon>Tracheophyta</taxon>
        <taxon>Spermatophyta</taxon>
        <taxon>Magnoliopsida</taxon>
        <taxon>eudicotyledons</taxon>
        <taxon>Gunneridae</taxon>
        <taxon>Pentapetalae</taxon>
        <taxon>asterids</taxon>
        <taxon>campanulids</taxon>
        <taxon>Asterales</taxon>
        <taxon>Asteraceae</taxon>
        <taxon>Asteroideae</taxon>
        <taxon>Anthemideae</taxon>
        <taxon>Anthemidinae</taxon>
        <taxon>Tanacetum</taxon>
    </lineage>
</organism>
<dbReference type="EMBL" id="BQNB010019074">
    <property type="protein sequence ID" value="GJT81344.1"/>
    <property type="molecule type" value="Genomic_DNA"/>
</dbReference>
<feature type="region of interest" description="Disordered" evidence="2">
    <location>
        <begin position="446"/>
        <end position="498"/>
    </location>
</feature>
<feature type="domain" description="PB1-like" evidence="4">
    <location>
        <begin position="268"/>
        <end position="318"/>
    </location>
</feature>
<accession>A0ABQ5H1L0</accession>
<comment type="caution">
    <text evidence="5">The sequence shown here is derived from an EMBL/GenBank/DDBJ whole genome shotgun (WGS) entry which is preliminary data.</text>
</comment>
<keyword evidence="6" id="KW-1185">Reference proteome</keyword>
<gene>
    <name evidence="5" type="ORF">Tco_1055686</name>
</gene>
<evidence type="ECO:0000256" key="1">
    <source>
        <dbReference type="SAM" id="Coils"/>
    </source>
</evidence>
<name>A0ABQ5H1L0_9ASTR</name>
<keyword evidence="1" id="KW-0175">Coiled coil</keyword>
<evidence type="ECO:0000313" key="6">
    <source>
        <dbReference type="Proteomes" id="UP001151760"/>
    </source>
</evidence>
<feature type="region of interest" description="Disordered" evidence="2">
    <location>
        <begin position="737"/>
        <end position="814"/>
    </location>
</feature>
<dbReference type="Pfam" id="PF26130">
    <property type="entry name" value="PB1-like"/>
    <property type="match status" value="1"/>
</dbReference>
<feature type="region of interest" description="Disordered" evidence="2">
    <location>
        <begin position="385"/>
        <end position="405"/>
    </location>
</feature>
<proteinExistence type="predicted"/>
<reference evidence="5" key="1">
    <citation type="journal article" date="2022" name="Int. J. Mol. Sci.">
        <title>Draft Genome of Tanacetum Coccineum: Genomic Comparison of Closely Related Tanacetum-Family Plants.</title>
        <authorList>
            <person name="Yamashiro T."/>
            <person name="Shiraishi A."/>
            <person name="Nakayama K."/>
            <person name="Satake H."/>
        </authorList>
    </citation>
    <scope>NUCLEOTIDE SEQUENCE</scope>
</reference>
<dbReference type="Proteomes" id="UP001151760">
    <property type="component" value="Unassembled WGS sequence"/>
</dbReference>
<sequence length="878" mass="99573">MAQKQHDGLGVNSLYALNLALIFKWFWRFKSAHLGLWLNVISLSKARKDILITISLSHHGCCGMSGILKAVDKLKTKGVDLHNFCKLVVGNDNTIKFWHDKWYDDVCFKEKFHTCVSTWRFKKTFRLLLSCKATILLFLSEDGLDLMVFSLSGHGEFSVKSAREVIDKHVLITSSTPTRWSKVLPVKLNVFMWRMLLDKLPTRSNLAIRGLDVPCRWWNIQIPILLDPSTRESWLNSLRLNSLQILVLEASFSSLWLSEGCAVGCAAICISVHHGGTFTYDPLSYVDDDVEVVENVDLGKTNYERLMKIVKECCLFPVHEGVTEEVVDEELDDEIEMEDVSEYVGSDHVGEEDVEIANTSLTDSFLNMLVDGKYISHTDFGAKVDKRKSSSSRNGDDSSVDDRYKHPDELKDCLINYGVANGYQLWYRRNEYRNISVLCGKNVNEGRCSSQKGKQKVVEDISTPNSKSKNGTSKKSQSPKTPKSPKTSKSPIATPNANAAKKGCSFRLWAEWMQTKYANLWDYKNEILSTNPGSTVQLYVDTLDDGKTQFKRMYICFKVVSIENSENWLLFLSHVGSDFNIAMGAYLTILSDGHKAVKELLPHAEHRLCARHIYANFKKKWNGLHYKSLFWGVATSTLEVYFKHKMELIKNIDPLAYDRLMERDPKAWCRAYFQMDRSCAAFENVAINQKAVNLNDIVCPAIRKELEKLKKSQRYWMVVPCGQEFFEVRKANEGFGEKGHNKARCHNQTRPKPQQEKRKPGRKRKQGANQQFNSPNADSTFEDSSSADPSAADSSFIDPSSADPSSADPTFADPNQSFTGLLNCVEQQIMGVDITDAEIAALADMNEEEEREAKRKDVERVLEKAKRKGVYRKRGAGG</sequence>
<dbReference type="PANTHER" id="PTHR31973">
    <property type="entry name" value="POLYPROTEIN, PUTATIVE-RELATED"/>
    <property type="match status" value="1"/>
</dbReference>
<dbReference type="InterPro" id="IPR026960">
    <property type="entry name" value="RVT-Znf"/>
</dbReference>
<evidence type="ECO:0000256" key="2">
    <source>
        <dbReference type="SAM" id="MobiDB-lite"/>
    </source>
</evidence>
<dbReference type="InterPro" id="IPR058594">
    <property type="entry name" value="PB1-like_dom_pln"/>
</dbReference>
<protein>
    <submittedName>
        <fullName evidence="5">Uncharacterized protein</fullName>
    </submittedName>
</protein>
<dbReference type="PANTHER" id="PTHR31973:SF189">
    <property type="entry name" value="TRANSPOSASE, MUDR, PLANT, MULE TRANSPOSASE DOMAIN PROTEIN-RELATED"/>
    <property type="match status" value="1"/>
</dbReference>
<evidence type="ECO:0000259" key="3">
    <source>
        <dbReference type="Pfam" id="PF13966"/>
    </source>
</evidence>
<feature type="compositionally biased region" description="Low complexity" evidence="2">
    <location>
        <begin position="783"/>
        <end position="814"/>
    </location>
</feature>
<dbReference type="Pfam" id="PF13966">
    <property type="entry name" value="zf-RVT"/>
    <property type="match status" value="1"/>
</dbReference>
<feature type="coiled-coil region" evidence="1">
    <location>
        <begin position="832"/>
        <end position="868"/>
    </location>
</feature>
<feature type="domain" description="Reverse transcriptase zinc-binding" evidence="3">
    <location>
        <begin position="157"/>
        <end position="213"/>
    </location>
</feature>
<feature type="compositionally biased region" description="Polar residues" evidence="2">
    <location>
        <begin position="767"/>
        <end position="779"/>
    </location>
</feature>
<evidence type="ECO:0000313" key="5">
    <source>
        <dbReference type="EMBL" id="GJT81344.1"/>
    </source>
</evidence>
<reference evidence="5" key="2">
    <citation type="submission" date="2022-01" db="EMBL/GenBank/DDBJ databases">
        <authorList>
            <person name="Yamashiro T."/>
            <person name="Shiraishi A."/>
            <person name="Satake H."/>
            <person name="Nakayama K."/>
        </authorList>
    </citation>
    <scope>NUCLEOTIDE SEQUENCE</scope>
</reference>
<feature type="compositionally biased region" description="Low complexity" evidence="2">
    <location>
        <begin position="462"/>
        <end position="491"/>
    </location>
</feature>